<dbReference type="EMBL" id="CP126650">
    <property type="protein sequence ID" value="WJZ84602.1"/>
    <property type="molecule type" value="Genomic_DNA"/>
</dbReference>
<keyword evidence="2" id="KW-0813">Transport</keyword>
<dbReference type="Pfam" id="PF00005">
    <property type="entry name" value="ABC_tran"/>
    <property type="match status" value="1"/>
</dbReference>
<evidence type="ECO:0000256" key="1">
    <source>
        <dbReference type="ARBA" id="ARBA00005814"/>
    </source>
</evidence>
<evidence type="ECO:0000313" key="4">
    <source>
        <dbReference type="EMBL" id="WJZ84602.1"/>
    </source>
</evidence>
<dbReference type="PANTHER" id="PTHR48042:SF1">
    <property type="entry name" value="ABC TRANSPORTER G FAMILY MEMBER 11-LIKE"/>
    <property type="match status" value="1"/>
</dbReference>
<gene>
    <name evidence="4" type="ORF">VitviT2T_004202</name>
</gene>
<dbReference type="InterPro" id="IPR027417">
    <property type="entry name" value="P-loop_NTPase"/>
</dbReference>
<dbReference type="InterPro" id="IPR003439">
    <property type="entry name" value="ABC_transporter-like_ATP-bd"/>
</dbReference>
<dbReference type="Proteomes" id="UP001227230">
    <property type="component" value="Chromosome 3"/>
</dbReference>
<evidence type="ECO:0000313" key="5">
    <source>
        <dbReference type="Proteomes" id="UP001227230"/>
    </source>
</evidence>
<reference evidence="4 5" key="1">
    <citation type="journal article" date="2023" name="Hortic Res">
        <title>The complete reference genome for grapevine (Vitis vinifera L.) genetics and breeding.</title>
        <authorList>
            <person name="Shi X."/>
            <person name="Cao S."/>
            <person name="Wang X."/>
            <person name="Huang S."/>
            <person name="Wang Y."/>
            <person name="Liu Z."/>
            <person name="Liu W."/>
            <person name="Leng X."/>
            <person name="Peng Y."/>
            <person name="Wang N."/>
            <person name="Wang Y."/>
            <person name="Ma Z."/>
            <person name="Xu X."/>
            <person name="Zhang F."/>
            <person name="Xue H."/>
            <person name="Zhong H."/>
            <person name="Wang Y."/>
            <person name="Zhang K."/>
            <person name="Velt A."/>
            <person name="Avia K."/>
            <person name="Holtgrawe D."/>
            <person name="Grimplet J."/>
            <person name="Matus J.T."/>
            <person name="Ware D."/>
            <person name="Wu X."/>
            <person name="Wang H."/>
            <person name="Liu C."/>
            <person name="Fang Y."/>
            <person name="Rustenholz C."/>
            <person name="Cheng Z."/>
            <person name="Xiao H."/>
            <person name="Zhou Y."/>
        </authorList>
    </citation>
    <scope>NUCLEOTIDE SEQUENCE [LARGE SCALE GENOMIC DNA]</scope>
    <source>
        <strain evidence="5">cv. Pinot noir / PN40024</strain>
        <tissue evidence="4">Leaf</tissue>
    </source>
</reference>
<dbReference type="Gene3D" id="3.40.50.300">
    <property type="entry name" value="P-loop containing nucleotide triphosphate hydrolases"/>
    <property type="match status" value="1"/>
</dbReference>
<protein>
    <recommendedName>
        <fullName evidence="3">ABC transporter domain-containing protein</fullName>
    </recommendedName>
</protein>
<dbReference type="SUPFAM" id="SSF52540">
    <property type="entry name" value="P-loop containing nucleoside triphosphate hydrolases"/>
    <property type="match status" value="1"/>
</dbReference>
<organism evidence="4 5">
    <name type="scientific">Vitis vinifera</name>
    <name type="common">Grape</name>
    <dbReference type="NCBI Taxonomy" id="29760"/>
    <lineage>
        <taxon>Eukaryota</taxon>
        <taxon>Viridiplantae</taxon>
        <taxon>Streptophyta</taxon>
        <taxon>Embryophyta</taxon>
        <taxon>Tracheophyta</taxon>
        <taxon>Spermatophyta</taxon>
        <taxon>Magnoliopsida</taxon>
        <taxon>eudicotyledons</taxon>
        <taxon>Gunneridae</taxon>
        <taxon>Pentapetalae</taxon>
        <taxon>rosids</taxon>
        <taxon>Vitales</taxon>
        <taxon>Vitaceae</taxon>
        <taxon>Viteae</taxon>
        <taxon>Vitis</taxon>
    </lineage>
</organism>
<proteinExistence type="inferred from homology"/>
<keyword evidence="5" id="KW-1185">Reference proteome</keyword>
<name>A0ABY9BPT5_VITVI</name>
<dbReference type="PANTHER" id="PTHR48042">
    <property type="entry name" value="ABC TRANSPORTER G FAMILY MEMBER 11"/>
    <property type="match status" value="1"/>
</dbReference>
<comment type="similarity">
    <text evidence="1">Belongs to the ABC transporter superfamily. ABCG family. Eye pigment precursor importer (TC 3.A.1.204) subfamily.</text>
</comment>
<sequence>MTMASAVQPSSSVSDFEIGYDSASLQSHQPIARGALEVETVPRPNPREEGGVFLTWEDLWVTVSDGKGGSRPILQGLTGYARPGKVLAIMGPSGCGKSTLLDALAGDFLFLALTKS</sequence>
<feature type="domain" description="ABC transporter" evidence="3">
    <location>
        <begin position="74"/>
        <end position="107"/>
    </location>
</feature>
<accession>A0ABY9BPT5</accession>
<evidence type="ECO:0000256" key="2">
    <source>
        <dbReference type="ARBA" id="ARBA00022448"/>
    </source>
</evidence>
<dbReference type="InterPro" id="IPR052215">
    <property type="entry name" value="Plant_ABCG"/>
</dbReference>
<evidence type="ECO:0000259" key="3">
    <source>
        <dbReference type="Pfam" id="PF00005"/>
    </source>
</evidence>